<keyword evidence="3" id="KW-1185">Reference proteome</keyword>
<reference evidence="3" key="1">
    <citation type="submission" date="2019-04" db="EMBL/GenBank/DDBJ databases">
        <title>Draft genome sequence of Pseudonocardiaceae bacterium SL3-2-4.</title>
        <authorList>
            <person name="Ningsih F."/>
            <person name="Yokota A."/>
            <person name="Sakai Y."/>
            <person name="Nanatani K."/>
            <person name="Yabe S."/>
            <person name="Oetari A."/>
            <person name="Sjamsuridzal W."/>
        </authorList>
    </citation>
    <scope>NUCLEOTIDE SEQUENCE [LARGE SCALE GENOMIC DNA]</scope>
    <source>
        <strain evidence="3">SL3-2-4</strain>
    </source>
</reference>
<feature type="domain" description="DUF397" evidence="1">
    <location>
        <begin position="6"/>
        <end position="59"/>
    </location>
</feature>
<evidence type="ECO:0000313" key="3">
    <source>
        <dbReference type="Proteomes" id="UP000298860"/>
    </source>
</evidence>
<dbReference type="OrthoDB" id="4330022at2"/>
<comment type="caution">
    <text evidence="2">The sequence shown here is derived from an EMBL/GenBank/DDBJ whole genome shotgun (WGS) entry which is preliminary data.</text>
</comment>
<evidence type="ECO:0000259" key="1">
    <source>
        <dbReference type="Pfam" id="PF04149"/>
    </source>
</evidence>
<protein>
    <recommendedName>
        <fullName evidence="1">DUF397 domain-containing protein</fullName>
    </recommendedName>
</protein>
<dbReference type="EMBL" id="BJFL01000019">
    <property type="protein sequence ID" value="GDY31968.1"/>
    <property type="molecule type" value="Genomic_DNA"/>
</dbReference>
<sequence length="74" mass="7631">MEFLAAQWRKSSRSTSSGADCVEVSHWGGGTAVRDSKRPSGGALLFGPSLWAAFLTAAKGGVFDLDTGAVDVQG</sequence>
<proteinExistence type="predicted"/>
<name>A0A4D4JBD0_9PSEU</name>
<dbReference type="AlphaFoldDB" id="A0A4D4JBD0"/>
<evidence type="ECO:0000313" key="2">
    <source>
        <dbReference type="EMBL" id="GDY31968.1"/>
    </source>
</evidence>
<dbReference type="InterPro" id="IPR007278">
    <property type="entry name" value="DUF397"/>
</dbReference>
<gene>
    <name evidence="2" type="ORF">GTS_36010</name>
</gene>
<dbReference type="Proteomes" id="UP000298860">
    <property type="component" value="Unassembled WGS sequence"/>
</dbReference>
<dbReference type="Pfam" id="PF04149">
    <property type="entry name" value="DUF397"/>
    <property type="match status" value="1"/>
</dbReference>
<organism evidence="2 3">
    <name type="scientific">Gandjariella thermophila</name>
    <dbReference type="NCBI Taxonomy" id="1931992"/>
    <lineage>
        <taxon>Bacteria</taxon>
        <taxon>Bacillati</taxon>
        <taxon>Actinomycetota</taxon>
        <taxon>Actinomycetes</taxon>
        <taxon>Pseudonocardiales</taxon>
        <taxon>Pseudonocardiaceae</taxon>
        <taxon>Gandjariella</taxon>
    </lineage>
</organism>
<accession>A0A4D4JBD0</accession>